<proteinExistence type="predicted"/>
<dbReference type="Pfam" id="PF09820">
    <property type="entry name" value="AAA-ATPase_like"/>
    <property type="match status" value="1"/>
</dbReference>
<dbReference type="PANTHER" id="PTHR34825">
    <property type="entry name" value="CONSERVED PROTEIN, WITH A WEAK D-GALACTARATE DEHYDRATASE/ALTRONATE HYDROLASE DOMAIN"/>
    <property type="match status" value="1"/>
</dbReference>
<organism evidence="2 3">
    <name type="scientific">Leptotrichia wadei</name>
    <dbReference type="NCBI Taxonomy" id="157687"/>
    <lineage>
        <taxon>Bacteria</taxon>
        <taxon>Fusobacteriati</taxon>
        <taxon>Fusobacteriota</taxon>
        <taxon>Fusobacteriia</taxon>
        <taxon>Fusobacteriales</taxon>
        <taxon>Leptotrichiaceae</taxon>
        <taxon>Leptotrichia</taxon>
    </lineage>
</organism>
<evidence type="ECO:0000259" key="1">
    <source>
        <dbReference type="Pfam" id="PF09820"/>
    </source>
</evidence>
<dbReference type="STRING" id="157687.HMPREF3180_01545"/>
<dbReference type="Pfam" id="PF08011">
    <property type="entry name" value="PDDEXK_9"/>
    <property type="match status" value="1"/>
</dbReference>
<keyword evidence="3" id="KW-1185">Reference proteome</keyword>
<dbReference type="SUPFAM" id="SSF52540">
    <property type="entry name" value="P-loop containing nucleoside triphosphate hydrolases"/>
    <property type="match status" value="1"/>
</dbReference>
<protein>
    <recommendedName>
        <fullName evidence="1">AAA-ATPase-like domain-containing protein</fullName>
    </recommendedName>
</protein>
<dbReference type="InterPro" id="IPR027417">
    <property type="entry name" value="P-loop_NTPase"/>
</dbReference>
<dbReference type="PATRIC" id="fig|157687.3.peg.1538"/>
<accession>A0A134A797</accession>
<reference evidence="3" key="1">
    <citation type="submission" date="2016-01" db="EMBL/GenBank/DDBJ databases">
        <authorList>
            <person name="Mitreva M."/>
            <person name="Pepin K.H."/>
            <person name="Mihindukulasuriya K.A."/>
            <person name="Fulton R."/>
            <person name="Fronick C."/>
            <person name="O'Laughlin M."/>
            <person name="Miner T."/>
            <person name="Herter B."/>
            <person name="Rosa B.A."/>
            <person name="Cordes M."/>
            <person name="Tomlinson C."/>
            <person name="Wollam A."/>
            <person name="Palsikar V.B."/>
            <person name="Mardis E.R."/>
            <person name="Wilson R.K."/>
        </authorList>
    </citation>
    <scope>NUCLEOTIDE SEQUENCE [LARGE SCALE GENOMIC DNA]</scope>
    <source>
        <strain evidence="3">KA00185</strain>
    </source>
</reference>
<evidence type="ECO:0000313" key="3">
    <source>
        <dbReference type="Proteomes" id="UP000070483"/>
    </source>
</evidence>
<dbReference type="Proteomes" id="UP000070483">
    <property type="component" value="Unassembled WGS sequence"/>
</dbReference>
<dbReference type="InterPro" id="IPR012547">
    <property type="entry name" value="PDDEXK_9"/>
</dbReference>
<dbReference type="EMBL" id="LSDD01000108">
    <property type="protein sequence ID" value="KXB63598.1"/>
    <property type="molecule type" value="Genomic_DNA"/>
</dbReference>
<evidence type="ECO:0000313" key="2">
    <source>
        <dbReference type="EMBL" id="KXB63598.1"/>
    </source>
</evidence>
<sequence>MKFKENKRGSDFMRKKAVPVGIEDFKELIQDEYYYADKTLLIDEMLMNKSKVTLFTRPRRFGKTLNMSMLRYFFDVKDKEENKKLFENLKIYDSEYMVEQGKYPVIFISMKDLKGNSWEETFNDLKSLISDLYAEFKDMREKMDERDKIKFDKIFYEEEKGNYGTSLKLLSNYLYEYYGKSVIILIDEYDAPIINAFDKGYYNEAINFFQTFYSSALKTNNSLKYGVLTGITRIIKEGIFSGLNNLYVNTILSKDYSEYFGLLESEVIEMLEYFDMKYKIEEVREWYNGYIFGESKVYNPWSIVNYVREKEIKAYWANVSGNILLENMLDHAGESVYDDLKRFTDGESIEKYISDGTTIKSLLNNDDEIWQVLLYSGYLTKDEKQKEIDVTSEYTDVYNLRIPNKEIRKYFGNMFLNRFFGTEVKTNTLIKALENGDIKKFEKTLGEIMINMLSHFDLDKEMEKIYQVFMIGLVGFLMGKYEIISNDESGYGKYDLAMIPIKSNEKAYLMEFKISKTKKGMEERAQKALKQIDEKKYDTKLKARGIKNILKIGVAFYGKEVKVVFK</sequence>
<feature type="domain" description="AAA-ATPase-like" evidence="1">
    <location>
        <begin position="19"/>
        <end position="240"/>
    </location>
</feature>
<comment type="caution">
    <text evidence="2">The sequence shown here is derived from an EMBL/GenBank/DDBJ whole genome shotgun (WGS) entry which is preliminary data.</text>
</comment>
<name>A0A134A797_9FUSO</name>
<dbReference type="AlphaFoldDB" id="A0A134A797"/>
<dbReference type="InterPro" id="IPR018631">
    <property type="entry name" value="AAA-ATPase-like_dom"/>
</dbReference>
<gene>
    <name evidence="2" type="ORF">HMPREF3180_01545</name>
</gene>
<dbReference type="PANTHER" id="PTHR34825:SF1">
    <property type="entry name" value="AAA-ATPASE-LIKE DOMAIN-CONTAINING PROTEIN"/>
    <property type="match status" value="1"/>
</dbReference>